<dbReference type="InterPro" id="IPR000715">
    <property type="entry name" value="Glycosyl_transferase_4"/>
</dbReference>
<evidence type="ECO:0000256" key="6">
    <source>
        <dbReference type="ARBA" id="ARBA00023136"/>
    </source>
</evidence>
<name>A0A4S3K9N1_9GAMM</name>
<evidence type="ECO:0000256" key="7">
    <source>
        <dbReference type="PIRSR" id="PIRSR600715-1"/>
    </source>
</evidence>
<evidence type="ECO:0000256" key="5">
    <source>
        <dbReference type="ARBA" id="ARBA00022989"/>
    </source>
</evidence>
<dbReference type="Proteomes" id="UP000295341">
    <property type="component" value="Unassembled WGS sequence"/>
</dbReference>
<comment type="cofactor">
    <cofactor evidence="7">
        <name>Mg(2+)</name>
        <dbReference type="ChEBI" id="CHEBI:18420"/>
    </cofactor>
</comment>
<feature type="transmembrane region" description="Helical" evidence="8">
    <location>
        <begin position="220"/>
        <end position="238"/>
    </location>
</feature>
<dbReference type="GO" id="GO:0016780">
    <property type="term" value="F:phosphotransferase activity, for other substituted phosphate groups"/>
    <property type="evidence" value="ECO:0007669"/>
    <property type="project" value="InterPro"/>
</dbReference>
<dbReference type="GO" id="GO:0009103">
    <property type="term" value="P:lipopolysaccharide biosynthetic process"/>
    <property type="evidence" value="ECO:0007669"/>
    <property type="project" value="TreeGrafter"/>
</dbReference>
<keyword evidence="5 8" id="KW-1133">Transmembrane helix</keyword>
<dbReference type="Pfam" id="PF00953">
    <property type="entry name" value="Glycos_transf_4"/>
    <property type="match status" value="1"/>
</dbReference>
<keyword evidence="10" id="KW-1185">Reference proteome</keyword>
<dbReference type="OrthoDB" id="9783652at2"/>
<dbReference type="GO" id="GO:0044038">
    <property type="term" value="P:cell wall macromolecule biosynthetic process"/>
    <property type="evidence" value="ECO:0007669"/>
    <property type="project" value="TreeGrafter"/>
</dbReference>
<gene>
    <name evidence="9" type="ORF">DFR24_4389</name>
</gene>
<organism evidence="9 10">
    <name type="scientific">Panacagrimonas perspica</name>
    <dbReference type="NCBI Taxonomy" id="381431"/>
    <lineage>
        <taxon>Bacteria</taxon>
        <taxon>Pseudomonadati</taxon>
        <taxon>Pseudomonadota</taxon>
        <taxon>Gammaproteobacteria</taxon>
        <taxon>Nevskiales</taxon>
        <taxon>Nevskiaceae</taxon>
        <taxon>Panacagrimonas</taxon>
    </lineage>
</organism>
<comment type="subcellular location">
    <subcellularLocation>
        <location evidence="1">Cell membrane</location>
        <topology evidence="1">Multi-pass membrane protein</topology>
    </subcellularLocation>
</comment>
<evidence type="ECO:0000256" key="4">
    <source>
        <dbReference type="ARBA" id="ARBA00022692"/>
    </source>
</evidence>
<evidence type="ECO:0000256" key="3">
    <source>
        <dbReference type="ARBA" id="ARBA00022679"/>
    </source>
</evidence>
<keyword evidence="2" id="KW-1003">Cell membrane</keyword>
<feature type="transmembrane region" description="Helical" evidence="8">
    <location>
        <begin position="333"/>
        <end position="352"/>
    </location>
</feature>
<dbReference type="GO" id="GO:0071555">
    <property type="term" value="P:cell wall organization"/>
    <property type="evidence" value="ECO:0007669"/>
    <property type="project" value="TreeGrafter"/>
</dbReference>
<protein>
    <submittedName>
        <fullName evidence="9">UDP-N-acetylmuramyl pentapeptide phosphotransferase/UDP-N-acetylglucosamine-1-phosphate transferase</fullName>
    </submittedName>
</protein>
<feature type="transmembrane region" description="Helical" evidence="8">
    <location>
        <begin position="48"/>
        <end position="67"/>
    </location>
</feature>
<evidence type="ECO:0000313" key="9">
    <source>
        <dbReference type="EMBL" id="TDU24126.1"/>
    </source>
</evidence>
<comment type="caution">
    <text evidence="9">The sequence shown here is derived from an EMBL/GenBank/DDBJ whole genome shotgun (WGS) entry which is preliminary data.</text>
</comment>
<evidence type="ECO:0000256" key="1">
    <source>
        <dbReference type="ARBA" id="ARBA00004651"/>
    </source>
</evidence>
<feature type="transmembrane region" description="Helical" evidence="8">
    <location>
        <begin position="310"/>
        <end position="327"/>
    </location>
</feature>
<dbReference type="PANTHER" id="PTHR22926:SF3">
    <property type="entry name" value="UNDECAPRENYL-PHOSPHATE ALPHA-N-ACETYLGLUCOSAMINYL 1-PHOSPHATE TRANSFERASE"/>
    <property type="match status" value="1"/>
</dbReference>
<keyword evidence="3 9" id="KW-0808">Transferase</keyword>
<keyword evidence="4 8" id="KW-0812">Transmembrane</keyword>
<dbReference type="GO" id="GO:0046872">
    <property type="term" value="F:metal ion binding"/>
    <property type="evidence" value="ECO:0007669"/>
    <property type="project" value="UniProtKB-KW"/>
</dbReference>
<feature type="transmembrane region" description="Helical" evidence="8">
    <location>
        <begin position="100"/>
        <end position="118"/>
    </location>
</feature>
<evidence type="ECO:0000313" key="10">
    <source>
        <dbReference type="Proteomes" id="UP000295341"/>
    </source>
</evidence>
<proteinExistence type="predicted"/>
<keyword evidence="7" id="KW-0479">Metal-binding</keyword>
<feature type="binding site" evidence="7">
    <location>
        <position position="157"/>
    </location>
    <ligand>
        <name>Mg(2+)</name>
        <dbReference type="ChEBI" id="CHEBI:18420"/>
    </ligand>
</feature>
<dbReference type="EMBL" id="SOBT01000012">
    <property type="protein sequence ID" value="TDU24126.1"/>
    <property type="molecule type" value="Genomic_DNA"/>
</dbReference>
<feature type="transmembrane region" description="Helical" evidence="8">
    <location>
        <begin position="133"/>
        <end position="153"/>
    </location>
</feature>
<feature type="transmembrane region" description="Helical" evidence="8">
    <location>
        <begin position="165"/>
        <end position="182"/>
    </location>
</feature>
<dbReference type="CDD" id="cd06912">
    <property type="entry name" value="GT_MraY_like"/>
    <property type="match status" value="1"/>
</dbReference>
<reference evidence="9 10" key="1">
    <citation type="submission" date="2019-03" db="EMBL/GenBank/DDBJ databases">
        <title>Genomic Encyclopedia of Type Strains, Phase IV (KMG-IV): sequencing the most valuable type-strain genomes for metagenomic binning, comparative biology and taxonomic classification.</title>
        <authorList>
            <person name="Goeker M."/>
        </authorList>
    </citation>
    <scope>NUCLEOTIDE SEQUENCE [LARGE SCALE GENOMIC DNA]</scope>
    <source>
        <strain evidence="9 10">DSM 26377</strain>
    </source>
</reference>
<evidence type="ECO:0000256" key="8">
    <source>
        <dbReference type="SAM" id="Phobius"/>
    </source>
</evidence>
<dbReference type="PANTHER" id="PTHR22926">
    <property type="entry name" value="PHOSPHO-N-ACETYLMURAMOYL-PENTAPEPTIDE-TRANSFERASE"/>
    <property type="match status" value="1"/>
</dbReference>
<keyword evidence="7" id="KW-0460">Magnesium</keyword>
<accession>A0A4S3K9N1</accession>
<feature type="binding site" evidence="7">
    <location>
        <position position="217"/>
    </location>
    <ligand>
        <name>Mg(2+)</name>
        <dbReference type="ChEBI" id="CHEBI:18420"/>
    </ligand>
</feature>
<dbReference type="GO" id="GO:0005886">
    <property type="term" value="C:plasma membrane"/>
    <property type="evidence" value="ECO:0007669"/>
    <property type="project" value="UniProtKB-SubCell"/>
</dbReference>
<evidence type="ECO:0000256" key="2">
    <source>
        <dbReference type="ARBA" id="ARBA00022475"/>
    </source>
</evidence>
<sequence>MLILIALVALVSSVWLTHATIAVARHHGLGVDEGVGVQKVHSHWVPRLGGVPIFVALTTSLLILAWLTQTEVNTSLALVVCVLPAFGIGLMEDITRRAGVLTRLVLTMVSAALGWWLLDAKLLRLDIPYVDSFLVTYSAAAFVLTLIAAAGIAHAVNIIDGYNGLSGFFVTVVFLSLALVAWQVDDVFVCRLALLSAASTIGFLVWNFPSGRIFLGDAGAYLLGYLIALLSILLVARHPEVSPWFPLLLVMHPVWETLFSMYRRARHGLSEMGRPDALHLHSLIFRRVVKHYGVARGCEYRTRRNATTSLYLWLVALLCAVPALVFWDQSHMLIVFCAAFAVSYGVIYRKLVLFRIPRLMTRSPLKRTERTLPPS</sequence>
<dbReference type="RefSeq" id="WP_133883550.1">
    <property type="nucleotide sequence ID" value="NZ_MWIN01000003.1"/>
</dbReference>
<keyword evidence="6 8" id="KW-0472">Membrane</keyword>
<dbReference type="AlphaFoldDB" id="A0A4S3K9N1"/>